<gene>
    <name evidence="2" type="ORF">SAMN05216466_107282</name>
</gene>
<evidence type="ECO:0000256" key="1">
    <source>
        <dbReference type="SAM" id="SignalP"/>
    </source>
</evidence>
<proteinExistence type="predicted"/>
<feature type="signal peptide" evidence="1">
    <location>
        <begin position="1"/>
        <end position="20"/>
    </location>
</feature>
<dbReference type="EMBL" id="FNCJ01000007">
    <property type="protein sequence ID" value="SDH15157.1"/>
    <property type="molecule type" value="Genomic_DNA"/>
</dbReference>
<protein>
    <submittedName>
        <fullName evidence="2">Uncharacterized protein</fullName>
    </submittedName>
</protein>
<keyword evidence="1" id="KW-0732">Signal</keyword>
<name>A0A1G8A2U0_9BURK</name>
<evidence type="ECO:0000313" key="3">
    <source>
        <dbReference type="Proteomes" id="UP000199706"/>
    </source>
</evidence>
<reference evidence="2 3" key="1">
    <citation type="submission" date="2016-10" db="EMBL/GenBank/DDBJ databases">
        <authorList>
            <person name="de Groot N.N."/>
        </authorList>
    </citation>
    <scope>NUCLEOTIDE SEQUENCE [LARGE SCALE GENOMIC DNA]</scope>
    <source>
        <strain evidence="2 3">LMG 2247</strain>
    </source>
</reference>
<dbReference type="OrthoDB" id="8993732at2"/>
<evidence type="ECO:0000313" key="2">
    <source>
        <dbReference type="EMBL" id="SDH15157.1"/>
    </source>
</evidence>
<accession>A0A1G8A2U0</accession>
<organism evidence="2 3">
    <name type="scientific">Paraburkholderia phenazinium</name>
    <dbReference type="NCBI Taxonomy" id="60549"/>
    <lineage>
        <taxon>Bacteria</taxon>
        <taxon>Pseudomonadati</taxon>
        <taxon>Pseudomonadota</taxon>
        <taxon>Betaproteobacteria</taxon>
        <taxon>Burkholderiales</taxon>
        <taxon>Burkholderiaceae</taxon>
        <taxon>Paraburkholderia</taxon>
    </lineage>
</organism>
<feature type="chain" id="PRO_5011649460" evidence="1">
    <location>
        <begin position="21"/>
        <end position="479"/>
    </location>
</feature>
<dbReference type="AlphaFoldDB" id="A0A1G8A2U0"/>
<dbReference type="RefSeq" id="WP_090685909.1">
    <property type="nucleotide sequence ID" value="NZ_CADERL010000020.1"/>
</dbReference>
<dbReference type="Proteomes" id="UP000199706">
    <property type="component" value="Unassembled WGS sequence"/>
</dbReference>
<sequence>MLFRKPVAALALLTSLTATTAFGVGMDADEPTQPAPALQQPAPGAVKSAFVARVRLLLTRVGVDPDSANGKAILAWAGPLINDPDWLAVFTQPHGVGKNPFDFNKLALAPAARLQVLKDIAILAPSMPANSFNGGQPSAAQYSAFLNALSPEGVSALENLLDVMVKQHDTMDPAEHYSTAELIEMESGFEQAADAAWTKRKLAVPAGKGSAINGQDVGLLADVIVGLPEPLRTRASWSFFPVAKASGQAMGSITAGVLADPYPYLAETFDDHSLPAAMRARLPADGARPLAFKRLVIEGTWVEAKHPDSPHPYRAVYLNLHDNGVVDEAFQPLVNGDGKPGTGPADFSMSYGLVTLRSQRVGYGKDLKPIAQVLDSSTVEIGSRVPAEGEQVEFPAEQPSADEVKSVRCLVGKKRPAAAVFPILRGDAVDLSCTQVAEHGADSQEKAVWLLDYGITVVTSSSDEYDSRFDIKSVSISPR</sequence>